<evidence type="ECO:0000313" key="3">
    <source>
        <dbReference type="Proteomes" id="UP000001007"/>
    </source>
</evidence>
<dbReference type="Proteomes" id="UP000001007">
    <property type="component" value="Chromosome"/>
</dbReference>
<evidence type="ECO:0000313" key="2">
    <source>
        <dbReference type="EMBL" id="AAM73359.1"/>
    </source>
</evidence>
<organism evidence="2 3">
    <name type="scientific">Chlorobaculum tepidum (strain ATCC 49652 / DSM 12025 / NBRC 103806 / TLS)</name>
    <name type="common">Chlorobium tepidum</name>
    <dbReference type="NCBI Taxonomy" id="194439"/>
    <lineage>
        <taxon>Bacteria</taxon>
        <taxon>Pseudomonadati</taxon>
        <taxon>Chlorobiota</taxon>
        <taxon>Chlorobiia</taxon>
        <taxon>Chlorobiales</taxon>
        <taxon>Chlorobiaceae</taxon>
        <taxon>Chlorobaculum</taxon>
    </lineage>
</organism>
<reference evidence="2 3" key="1">
    <citation type="journal article" date="2002" name="Proc. Natl. Acad. Sci. U.S.A.">
        <title>The complete genome sequence of Chlorobium tepidum TLS, a photosynthetic, anaerobic, green-sulfur bacterium.</title>
        <authorList>
            <person name="Eisen J.A."/>
            <person name="Nelson K.E."/>
            <person name="Paulsen I.T."/>
            <person name="Heidelberg J.F."/>
            <person name="Wu M."/>
            <person name="Dodson R.J."/>
            <person name="Deboy R."/>
            <person name="Gwinn M.L."/>
            <person name="Nelson W.C."/>
            <person name="Haft D.H."/>
            <person name="Hickey E.K."/>
            <person name="Peterson J.D."/>
            <person name="Durkin A.S."/>
            <person name="Kolonay J.L."/>
            <person name="Yang F."/>
            <person name="Holt I."/>
            <person name="Umayam L.A."/>
            <person name="Mason T."/>
            <person name="Brenner M."/>
            <person name="Shea T.P."/>
            <person name="Parksey D."/>
            <person name="Nierman W.C."/>
            <person name="Feldblyum T.V."/>
            <person name="Hansen C.L."/>
            <person name="Craven M.B."/>
            <person name="Radune D."/>
            <person name="Vamathevan J."/>
            <person name="Khouri H."/>
            <person name="White O."/>
            <person name="Gruber T.M."/>
            <person name="Ketchum K.A."/>
            <person name="Venter J.C."/>
            <person name="Tettelin H."/>
            <person name="Bryant D.A."/>
            <person name="Fraser C.M."/>
        </authorList>
    </citation>
    <scope>NUCLEOTIDE SEQUENCE [LARGE SCALE GENOMIC DNA]</scope>
    <source>
        <strain evidence="3">ATCC 49652 / DSM 12025 / NBRC 103806 / TLS</strain>
    </source>
</reference>
<keyword evidence="1" id="KW-1133">Transmembrane helix</keyword>
<dbReference type="AlphaFoldDB" id="Q8KAL3"/>
<dbReference type="HOGENOM" id="CLU_2567647_0_0_10"/>
<name>Q8KAL3_CHLTE</name>
<dbReference type="EMBL" id="AE006470">
    <property type="protein sequence ID" value="AAM73359.1"/>
    <property type="molecule type" value="Genomic_DNA"/>
</dbReference>
<sequence length="81" mass="9445">MVVLCFDFFIVYQNMSHCSIKSLQKNYNYATGSRILKTAGFIGILTVFQLPVRYLLTTLFMDMAFRYVRWPDCELVSMKGV</sequence>
<dbReference type="STRING" id="194439.CT2143"/>
<evidence type="ECO:0000256" key="1">
    <source>
        <dbReference type="SAM" id="Phobius"/>
    </source>
</evidence>
<feature type="transmembrane region" description="Helical" evidence="1">
    <location>
        <begin position="35"/>
        <end position="56"/>
    </location>
</feature>
<keyword evidence="1" id="KW-0812">Transmembrane</keyword>
<accession>Q8KAL3</accession>
<keyword evidence="1" id="KW-0472">Membrane</keyword>
<dbReference type="KEGG" id="cte:CT2143"/>
<gene>
    <name evidence="2" type="ordered locus">CT2143</name>
</gene>
<keyword evidence="3" id="KW-1185">Reference proteome</keyword>
<proteinExistence type="predicted"/>
<dbReference type="EnsemblBacteria" id="AAM73359">
    <property type="protein sequence ID" value="AAM73359"/>
    <property type="gene ID" value="CT2143"/>
</dbReference>
<protein>
    <submittedName>
        <fullName evidence="2">Uncharacterized protein</fullName>
    </submittedName>
</protein>